<evidence type="ECO:0000256" key="7">
    <source>
        <dbReference type="HAMAP-Rule" id="MF_00675"/>
    </source>
</evidence>
<dbReference type="Gene3D" id="3.20.20.140">
    <property type="entry name" value="Metal-dependent hydrolases"/>
    <property type="match status" value="1"/>
</dbReference>
<evidence type="ECO:0000256" key="1">
    <source>
        <dbReference type="ARBA" id="ARBA00001165"/>
    </source>
</evidence>
<dbReference type="AlphaFoldDB" id="A0A7W1WP03"/>
<evidence type="ECO:0000313" key="9">
    <source>
        <dbReference type="Proteomes" id="UP000535491"/>
    </source>
</evidence>
<evidence type="ECO:0000256" key="2">
    <source>
        <dbReference type="ARBA" id="ARBA00004892"/>
    </source>
</evidence>
<dbReference type="InterPro" id="IPR003766">
    <property type="entry name" value="Uronate_isomerase"/>
</dbReference>
<keyword evidence="6 7" id="KW-0413">Isomerase</keyword>
<dbReference type="GO" id="GO:0019698">
    <property type="term" value="P:D-galacturonate catabolic process"/>
    <property type="evidence" value="ECO:0007669"/>
    <property type="project" value="TreeGrafter"/>
</dbReference>
<dbReference type="EMBL" id="JACEIQ010000002">
    <property type="protein sequence ID" value="MBA4493350.1"/>
    <property type="molecule type" value="Genomic_DNA"/>
</dbReference>
<evidence type="ECO:0000313" key="8">
    <source>
        <dbReference type="EMBL" id="MBA4493350.1"/>
    </source>
</evidence>
<keyword evidence="9" id="KW-1185">Reference proteome</keyword>
<dbReference type="SUPFAM" id="SSF51556">
    <property type="entry name" value="Metallo-dependent hydrolases"/>
    <property type="match status" value="1"/>
</dbReference>
<comment type="catalytic activity">
    <reaction evidence="1 7">
        <text>D-glucuronate = D-fructuronate</text>
        <dbReference type="Rhea" id="RHEA:13049"/>
        <dbReference type="ChEBI" id="CHEBI:58720"/>
        <dbReference type="ChEBI" id="CHEBI:59863"/>
        <dbReference type="EC" id="5.3.1.12"/>
    </reaction>
</comment>
<dbReference type="PANTHER" id="PTHR30068:SF4">
    <property type="entry name" value="URONATE ISOMERASE"/>
    <property type="match status" value="1"/>
</dbReference>
<organism evidence="8 9">
    <name type="scientific">Paenactinomyces guangxiensis</name>
    <dbReference type="NCBI Taxonomy" id="1490290"/>
    <lineage>
        <taxon>Bacteria</taxon>
        <taxon>Bacillati</taxon>
        <taxon>Bacillota</taxon>
        <taxon>Bacilli</taxon>
        <taxon>Bacillales</taxon>
        <taxon>Thermoactinomycetaceae</taxon>
        <taxon>Paenactinomyces</taxon>
    </lineage>
</organism>
<dbReference type="GO" id="GO:0008880">
    <property type="term" value="F:glucuronate isomerase activity"/>
    <property type="evidence" value="ECO:0007669"/>
    <property type="project" value="UniProtKB-UniRule"/>
</dbReference>
<reference evidence="8 9" key="1">
    <citation type="submission" date="2020-07" db="EMBL/GenBank/DDBJ databases">
        <authorList>
            <person name="Feng H."/>
        </authorList>
    </citation>
    <scope>NUCLEOTIDE SEQUENCE [LARGE SCALE GENOMIC DNA]</scope>
    <source>
        <strain evidence="9">s-10</strain>
    </source>
</reference>
<evidence type="ECO:0000256" key="6">
    <source>
        <dbReference type="ARBA" id="ARBA00023235"/>
    </source>
</evidence>
<evidence type="ECO:0000256" key="3">
    <source>
        <dbReference type="ARBA" id="ARBA00008397"/>
    </source>
</evidence>
<evidence type="ECO:0000256" key="5">
    <source>
        <dbReference type="ARBA" id="ARBA00020555"/>
    </source>
</evidence>
<evidence type="ECO:0000256" key="4">
    <source>
        <dbReference type="ARBA" id="ARBA00012546"/>
    </source>
</evidence>
<proteinExistence type="inferred from homology"/>
<dbReference type="EC" id="5.3.1.12" evidence="4 7"/>
<dbReference type="NCBIfam" id="NF002794">
    <property type="entry name" value="PRK02925.1"/>
    <property type="match status" value="1"/>
</dbReference>
<dbReference type="Gene3D" id="1.10.2020.10">
    <property type="entry name" value="uronate isomerase, domain 2, chain A"/>
    <property type="match status" value="1"/>
</dbReference>
<dbReference type="Proteomes" id="UP000535491">
    <property type="component" value="Unassembled WGS sequence"/>
</dbReference>
<dbReference type="PANTHER" id="PTHR30068">
    <property type="entry name" value="URONATE ISOMERASE"/>
    <property type="match status" value="1"/>
</dbReference>
<accession>A0A7W1WP03</accession>
<comment type="similarity">
    <text evidence="3 7">Belongs to the metallo-dependent hydrolases superfamily. Uronate isomerase family.</text>
</comment>
<comment type="catalytic activity">
    <reaction evidence="7">
        <text>aldehydo-D-galacturonate = keto-D-tagaturonate</text>
        <dbReference type="Rhea" id="RHEA:27702"/>
        <dbReference type="ChEBI" id="CHEBI:12952"/>
        <dbReference type="ChEBI" id="CHEBI:17886"/>
    </reaction>
</comment>
<gene>
    <name evidence="7 8" type="primary">uxaC</name>
    <name evidence="8" type="ORF">H1191_03385</name>
</gene>
<comment type="caution">
    <text evidence="8">The sequence shown here is derived from an EMBL/GenBank/DDBJ whole genome shotgun (WGS) entry which is preliminary data.</text>
</comment>
<comment type="pathway">
    <text evidence="2 7">Carbohydrate metabolism; pentose and glucuronate interconversion.</text>
</comment>
<dbReference type="Pfam" id="PF02614">
    <property type="entry name" value="UxaC"/>
    <property type="match status" value="1"/>
</dbReference>
<dbReference type="HAMAP" id="MF_00675">
    <property type="entry name" value="UxaC"/>
    <property type="match status" value="1"/>
</dbReference>
<dbReference type="RefSeq" id="WP_181750591.1">
    <property type="nucleotide sequence ID" value="NZ_JACEIQ010000002.1"/>
</dbReference>
<sequence>MKKFLDENFLLSNQTAADLYHNYAKEMPIIDYHCHLSPQEIYENKRYKNITEVWLYGDHYKWRVMRANGVDERYVTGDGSDYDKFAAYAKTVPMTIGNPLYHWSHLELQRYFGVTELLNEQNAPVIWEKVNEKLNSEDFGARDIIKKSNVKVVVTTDDPVDSLEYHLKIKKLEDFDVKVFPSFRPDKGLEINRKGFFDWVHKLGQASRQPVGDYDQFLAALESRVRFFHSVGGRISDHALDYVPYAETTKEEAAAIYARALQGNTISLEEEKKYKTYTLLFLGKLYHELGWVMQFHINAARNNNTRMFRQLGPDTGYDSMNDSLIAYPLCRLLDTLDTENALPKTILYSLNPNDNHILATMIGSFQGGGIAGKIQFGSAWWFNDTIEGMIRQMKVLADCGLLSRFVGMLTDSRSFLSYTRHEYFRRILCNLIGEWVENGEFPNDKELLGTIVENICYRNAKSYFGL</sequence>
<dbReference type="InterPro" id="IPR032466">
    <property type="entry name" value="Metal_Hydrolase"/>
</dbReference>
<name>A0A7W1WP03_9BACL</name>
<dbReference type="GO" id="GO:0042840">
    <property type="term" value="P:D-glucuronate catabolic process"/>
    <property type="evidence" value="ECO:0007669"/>
    <property type="project" value="TreeGrafter"/>
</dbReference>
<dbReference type="UniPathway" id="UPA00246"/>
<protein>
    <recommendedName>
        <fullName evidence="5 7">Uronate isomerase</fullName>
        <ecNumber evidence="4 7">5.3.1.12</ecNumber>
    </recommendedName>
    <alternativeName>
        <fullName evidence="7">Glucuronate isomerase</fullName>
    </alternativeName>
    <alternativeName>
        <fullName evidence="7">Uronic isomerase</fullName>
    </alternativeName>
</protein>